<keyword evidence="2" id="KW-0812">Transmembrane</keyword>
<evidence type="ECO:0000256" key="1">
    <source>
        <dbReference type="SAM" id="MobiDB-lite"/>
    </source>
</evidence>
<keyword evidence="2" id="KW-0472">Membrane</keyword>
<gene>
    <name evidence="3" type="ORF">GJU41_16850</name>
</gene>
<accession>A0A6I2MEK7</accession>
<evidence type="ECO:0000313" key="4">
    <source>
        <dbReference type="Proteomes" id="UP000441585"/>
    </source>
</evidence>
<keyword evidence="2" id="KW-1133">Transmembrane helix</keyword>
<evidence type="ECO:0000313" key="3">
    <source>
        <dbReference type="EMBL" id="MRX55632.1"/>
    </source>
</evidence>
<dbReference type="InterPro" id="IPR024232">
    <property type="entry name" value="SpoIIIAH"/>
</dbReference>
<sequence length="194" mass="21219">MLKKQTVWLLTMLSLVVVLSVYYITTPEEVKNDVALTGAEAEKGDKAEAVKETEKENDKGEVTIEEAEDGTVVSVSNDELFATMRLQLEDTRSARKESLEDIVASKDVSAAEKSAARDEMNAIDEAVANEEILETFIKSNGYDDALVRIEGEKVKVTVKAKESSASEANKIIQLVSSEMKGMKDVAVTLEPSNQ</sequence>
<reference evidence="3 4" key="1">
    <citation type="submission" date="2019-11" db="EMBL/GenBank/DDBJ databases">
        <title>Bacillus idriensis genome.</title>
        <authorList>
            <person name="Konopka E.N."/>
            <person name="Newman J.D."/>
        </authorList>
    </citation>
    <scope>NUCLEOTIDE SEQUENCE [LARGE SCALE GENOMIC DNA]</scope>
    <source>
        <strain evidence="3 4">DSM 19097</strain>
    </source>
</reference>
<dbReference type="RefSeq" id="WP_070876740.1">
    <property type="nucleotide sequence ID" value="NZ_CAJFZX010000001.1"/>
</dbReference>
<protein>
    <submittedName>
        <fullName evidence="3">SpoIIIAH-like family protein</fullName>
    </submittedName>
</protein>
<organism evidence="3 4">
    <name type="scientific">Metabacillus idriensis</name>
    <dbReference type="NCBI Taxonomy" id="324768"/>
    <lineage>
        <taxon>Bacteria</taxon>
        <taxon>Bacillati</taxon>
        <taxon>Bacillota</taxon>
        <taxon>Bacilli</taxon>
        <taxon>Bacillales</taxon>
        <taxon>Bacillaceae</taxon>
        <taxon>Metabacillus</taxon>
    </lineage>
</organism>
<dbReference type="InterPro" id="IPR038503">
    <property type="entry name" value="SpoIIIAH_sf"/>
</dbReference>
<name>A0A6I2MEK7_9BACI</name>
<feature type="transmembrane region" description="Helical" evidence="2">
    <location>
        <begin position="7"/>
        <end position="25"/>
    </location>
</feature>
<proteinExistence type="predicted"/>
<dbReference type="Pfam" id="PF12685">
    <property type="entry name" value="SpoIIIAH"/>
    <property type="match status" value="1"/>
</dbReference>
<comment type="caution">
    <text evidence="3">The sequence shown here is derived from an EMBL/GenBank/DDBJ whole genome shotgun (WGS) entry which is preliminary data.</text>
</comment>
<dbReference type="AlphaFoldDB" id="A0A6I2MEK7"/>
<keyword evidence="4" id="KW-1185">Reference proteome</keyword>
<dbReference type="Gene3D" id="1.10.287.4300">
    <property type="entry name" value="Stage III sporulation protein AH-like"/>
    <property type="match status" value="1"/>
</dbReference>
<feature type="region of interest" description="Disordered" evidence="1">
    <location>
        <begin position="41"/>
        <end position="60"/>
    </location>
</feature>
<dbReference type="EMBL" id="WKKF01000005">
    <property type="protein sequence ID" value="MRX55632.1"/>
    <property type="molecule type" value="Genomic_DNA"/>
</dbReference>
<dbReference type="Proteomes" id="UP000441585">
    <property type="component" value="Unassembled WGS sequence"/>
</dbReference>
<evidence type="ECO:0000256" key="2">
    <source>
        <dbReference type="SAM" id="Phobius"/>
    </source>
</evidence>